<evidence type="ECO:0000256" key="1">
    <source>
        <dbReference type="SAM" id="MobiDB-lite"/>
    </source>
</evidence>
<dbReference type="AlphaFoldDB" id="A0A8T4IJI3"/>
<evidence type="ECO:0000313" key="3">
    <source>
        <dbReference type="Proteomes" id="UP000675554"/>
    </source>
</evidence>
<organism evidence="2 3">
    <name type="scientific">Streptomyces daliensis</name>
    <dbReference type="NCBI Taxonomy" id="299421"/>
    <lineage>
        <taxon>Bacteria</taxon>
        <taxon>Bacillati</taxon>
        <taxon>Actinomycetota</taxon>
        <taxon>Actinomycetes</taxon>
        <taxon>Kitasatosporales</taxon>
        <taxon>Streptomycetaceae</taxon>
        <taxon>Streptomyces</taxon>
    </lineage>
</organism>
<dbReference type="Proteomes" id="UP000675554">
    <property type="component" value="Unassembled WGS sequence"/>
</dbReference>
<keyword evidence="3" id="KW-1185">Reference proteome</keyword>
<accession>A0A8T4IJI3</accession>
<protein>
    <submittedName>
        <fullName evidence="2">Uncharacterized protein</fullName>
    </submittedName>
</protein>
<feature type="region of interest" description="Disordered" evidence="1">
    <location>
        <begin position="1"/>
        <end position="88"/>
    </location>
</feature>
<dbReference type="EMBL" id="JAGSMN010000066">
    <property type="protein sequence ID" value="MBR7672109.1"/>
    <property type="molecule type" value="Genomic_DNA"/>
</dbReference>
<proteinExistence type="predicted"/>
<feature type="compositionally biased region" description="Basic and acidic residues" evidence="1">
    <location>
        <begin position="75"/>
        <end position="88"/>
    </location>
</feature>
<evidence type="ECO:0000313" key="2">
    <source>
        <dbReference type="EMBL" id="MBR7672109.1"/>
    </source>
</evidence>
<comment type="caution">
    <text evidence="2">The sequence shown here is derived from an EMBL/GenBank/DDBJ whole genome shotgun (WGS) entry which is preliminary data.</text>
</comment>
<gene>
    <name evidence="2" type="ORF">KDA82_03470</name>
</gene>
<reference evidence="2" key="1">
    <citation type="submission" date="2021-04" db="EMBL/GenBank/DDBJ databases">
        <title>Sequencing of actinobacteria type strains.</title>
        <authorList>
            <person name="Nguyen G.-S."/>
            <person name="Wentzel A."/>
        </authorList>
    </citation>
    <scope>NUCLEOTIDE SEQUENCE</scope>
    <source>
        <strain evidence="2">DSM 42095</strain>
    </source>
</reference>
<sequence length="411" mass="43414">MTTPPSPTALATQEPAASADVTPPAEDAHVWTEPTAEESTGNPAPPAPPALPAPAGERAPAGEPDPSESTEGAESAERAESAESAVRRDAREFGTFARTGGWTFALMVARSVRPGGAPAGQADGPEPKVSAKEFARLAGCSPERVMRFWRAWDRAADDGVVPVFEALEPGVDIDLPDADVWLGYYTSRSSGDSPRGQAISAVAEAEGIRPTKALEVAENPTALRAAILADPSTAQAARHALLDRLEDDPELGEELAKDIARTGELSKTVASAARTATSVDFVRDIIDKGEMTTPSGERVPAPESVVAEAKQHLTLIEGLDEEDEAPYAADAQKAVRSLVAEAVDSDPQLRAHESRVRFEGKVRKAAKAFEELTLDDAAELYDEELLEQLETLQKAIAECITELRAAGPADS</sequence>
<feature type="compositionally biased region" description="Low complexity" evidence="1">
    <location>
        <begin position="53"/>
        <end position="73"/>
    </location>
</feature>
<feature type="compositionally biased region" description="Pro residues" evidence="1">
    <location>
        <begin position="43"/>
        <end position="52"/>
    </location>
</feature>
<name>A0A8T4IJI3_9ACTN</name>